<reference evidence="5 6" key="1">
    <citation type="submission" date="2022-12" db="EMBL/GenBank/DDBJ databases">
        <title>Metagenome assembled genome from gulf of manar.</title>
        <authorList>
            <person name="Kohli P."/>
            <person name="Pk S."/>
            <person name="Venkata Ramana C."/>
            <person name="Sasikala C."/>
        </authorList>
    </citation>
    <scope>NUCLEOTIDE SEQUENCE [LARGE SCALE GENOMIC DNA]</scope>
    <source>
        <strain evidence="5">JB008</strain>
    </source>
</reference>
<organism evidence="5 6">
    <name type="scientific">Candidatus Thalassospirochaeta sargassi</name>
    <dbReference type="NCBI Taxonomy" id="3119039"/>
    <lineage>
        <taxon>Bacteria</taxon>
        <taxon>Pseudomonadati</taxon>
        <taxon>Spirochaetota</taxon>
        <taxon>Spirochaetia</taxon>
        <taxon>Spirochaetales</taxon>
        <taxon>Spirochaetaceae</taxon>
        <taxon>Candidatus Thalassospirochaeta</taxon>
    </lineage>
</organism>
<evidence type="ECO:0000313" key="5">
    <source>
        <dbReference type="EMBL" id="MDC7225654.1"/>
    </source>
</evidence>
<dbReference type="AlphaFoldDB" id="A0AAJ1ICJ9"/>
<evidence type="ECO:0000256" key="1">
    <source>
        <dbReference type="ARBA" id="ARBA00001964"/>
    </source>
</evidence>
<evidence type="ECO:0000256" key="2">
    <source>
        <dbReference type="ARBA" id="ARBA00023002"/>
    </source>
</evidence>
<dbReference type="CDD" id="cd07036">
    <property type="entry name" value="TPP_PYR_E1-PDHc-beta_like"/>
    <property type="match status" value="1"/>
</dbReference>
<dbReference type="Gene3D" id="3.40.50.970">
    <property type="match status" value="1"/>
</dbReference>
<dbReference type="PANTHER" id="PTHR43257">
    <property type="entry name" value="PYRUVATE DEHYDROGENASE E1 COMPONENT BETA SUBUNIT"/>
    <property type="match status" value="1"/>
</dbReference>
<dbReference type="SMART" id="SM00861">
    <property type="entry name" value="Transket_pyr"/>
    <property type="match status" value="1"/>
</dbReference>
<dbReference type="EMBL" id="JAQQAL010000008">
    <property type="protein sequence ID" value="MDC7225654.1"/>
    <property type="molecule type" value="Genomic_DNA"/>
</dbReference>
<dbReference type="InterPro" id="IPR033248">
    <property type="entry name" value="Transketolase_C"/>
</dbReference>
<name>A0AAJ1ICJ9_9SPIO</name>
<dbReference type="Pfam" id="PF02779">
    <property type="entry name" value="Transket_pyr"/>
    <property type="match status" value="1"/>
</dbReference>
<dbReference type="SUPFAM" id="SSF52922">
    <property type="entry name" value="TK C-terminal domain-like"/>
    <property type="match status" value="1"/>
</dbReference>
<dbReference type="InterPro" id="IPR009014">
    <property type="entry name" value="Transketo_C/PFOR_II"/>
</dbReference>
<gene>
    <name evidence="5" type="ORF">PQJ61_02690</name>
</gene>
<protein>
    <submittedName>
        <fullName evidence="5">Alpha-ketoacid dehydrogenase subunit beta</fullName>
    </submittedName>
</protein>
<comment type="cofactor">
    <cofactor evidence="1">
        <name>thiamine diphosphate</name>
        <dbReference type="ChEBI" id="CHEBI:58937"/>
    </cofactor>
</comment>
<dbReference type="FunFam" id="3.40.50.970:FF:000001">
    <property type="entry name" value="Pyruvate dehydrogenase E1 beta subunit"/>
    <property type="match status" value="1"/>
</dbReference>
<dbReference type="SUPFAM" id="SSF52518">
    <property type="entry name" value="Thiamin diphosphate-binding fold (THDP-binding)"/>
    <property type="match status" value="1"/>
</dbReference>
<feature type="domain" description="Transketolase-like pyrimidine-binding" evidence="4">
    <location>
        <begin position="4"/>
        <end position="179"/>
    </location>
</feature>
<comment type="caution">
    <text evidence="5">The sequence shown here is derived from an EMBL/GenBank/DDBJ whole genome shotgun (WGS) entry which is preliminary data.</text>
</comment>
<proteinExistence type="predicted"/>
<dbReference type="PANTHER" id="PTHR43257:SF2">
    <property type="entry name" value="PYRUVATE DEHYDROGENASE E1 COMPONENT SUBUNIT BETA"/>
    <property type="match status" value="1"/>
</dbReference>
<dbReference type="InterPro" id="IPR005475">
    <property type="entry name" value="Transketolase-like_Pyr-bd"/>
</dbReference>
<evidence type="ECO:0000313" key="6">
    <source>
        <dbReference type="Proteomes" id="UP001221217"/>
    </source>
</evidence>
<evidence type="ECO:0000259" key="4">
    <source>
        <dbReference type="SMART" id="SM00861"/>
    </source>
</evidence>
<dbReference type="Gene3D" id="3.40.50.920">
    <property type="match status" value="1"/>
</dbReference>
<evidence type="ECO:0000256" key="3">
    <source>
        <dbReference type="ARBA" id="ARBA00023052"/>
    </source>
</evidence>
<keyword evidence="2" id="KW-0560">Oxidoreductase</keyword>
<dbReference type="InterPro" id="IPR029061">
    <property type="entry name" value="THDP-binding"/>
</dbReference>
<dbReference type="GO" id="GO:0016491">
    <property type="term" value="F:oxidoreductase activity"/>
    <property type="evidence" value="ECO:0007669"/>
    <property type="project" value="UniProtKB-KW"/>
</dbReference>
<accession>A0AAJ1ICJ9</accession>
<keyword evidence="3" id="KW-0786">Thiamine pyrophosphate</keyword>
<dbReference type="Pfam" id="PF02780">
    <property type="entry name" value="Transketolase_C"/>
    <property type="match status" value="1"/>
</dbReference>
<sequence length="326" mass="35627">MAEKTFLDAIREAMSEEMRNDKNVVLVGEDIGVYGGCFGVSRGMLAEFGTEQMLETPISEEGFMDMAMGASMVGMRPIVEIMFGDFSTLVSDGLINHAAKYRFMTGGQVDVPLVFRAPFGSGTGAAAQHSQSLETMYTNTPGLKIVYPATPYDAKGLLKSAIQDDGPVLFFENKLLYRTRGEVPEGEYTVEIGKADIKREGNDVSIISYSRMLPVCLEAAAKLADEGINAEVVDLRSLKPLDTETIVESVKKTSRALVVHEAPVFGGFAGEVVSSIMESEAFYYLDSPVERLGGKEMPVPYNPDLEKQIVPVVDDIMESVRKMIKK</sequence>
<dbReference type="Proteomes" id="UP001221217">
    <property type="component" value="Unassembled WGS sequence"/>
</dbReference>
<dbReference type="NCBIfam" id="NF006667">
    <property type="entry name" value="PRK09212.1"/>
    <property type="match status" value="1"/>
</dbReference>
<dbReference type="FunFam" id="3.40.50.920:FF:000001">
    <property type="entry name" value="Pyruvate dehydrogenase E1 beta subunit"/>
    <property type="match status" value="1"/>
</dbReference>